<keyword evidence="3" id="KW-1185">Reference proteome</keyword>
<gene>
    <name evidence="2" type="ORF">PMEA_00006379</name>
</gene>
<feature type="region of interest" description="Disordered" evidence="1">
    <location>
        <begin position="1824"/>
        <end position="1911"/>
    </location>
</feature>
<sequence length="2912" mass="325730">MGKEYRISRSIRAQWFFEQFNKTLSDPKSHDELIASNEELEVLSVISNNQDKHGPYKLVPSTQITFIGRRYRYVFCFDISPSLATVDIQSGTVITDEAFEKFKNCLNGLVAPFSVPGNTIVLRPELYITVLAYTSNLDPEVPQILIQGCLVTEENINFVLESVHRQLMELEDFLAKTTSTLYCDICSSDEGNKTESNQSGLAHDSVTLMSPEAGPISILRNTLLALQLLPGNASAGAVVITDGVFALPDAITVDSLLAQLRASTVCCSFIKVGSGFHAHCSLGYVPHCDMMQFIAMASSGAYLAKAPPVSRRHCTLLISIEDDTLKDFSMNLYHKALLCWNFQRDFDLSKIDSWMASQGEGVSPALMTCHGRILQMKKRQLLLEQLLLFLVSSVLSVRLREGYSIQDVSIAKGGKQLQVKLTIPWKHNVQIEYLALSVWPLSTSSCVTHVEVTIEAPYEFLHDVMHSTKPFPSPYRTLVVKRFRQSMKSLKSTDQMLVHLQSFSSNSIYYTIPESAKKGVPLFYLPPSSNNPFSQLHDFRENSKSQESQFAVFWKPVLSLDTTGWQKWMHSHRIGLVLEHDVPLPKNLHLPKENDRSSAIQCRVALSSLNSLLRKWSSFVLLENHSYIKFIASENPDGAPSSFCIVRVTARGPCIVIKVAFLGGTAGHIRHQIVSDLKIKLADITAPLGVINKPQKAQAKGKSLQRDVQLSKQRTVVEKPCAIMYEKSLDGILIRYDRVPEDLFSAYPERPSYSMYSSLTGNYAYKTNDNHMKVLCQYLHHHRWIWTMQDERSPALSAEKVARVLSTLTKLRLQEGYNFVNNSAGIITMAKELKMKVIERPYSDQPYSCVIQYVLFPPYLQSCESERSEESVLDWASLGKAGRKFNMVTEVWTEPQFGCLTDLKTELKYMEGLQYDQVPDAIYQADVKHVSALLTYDHLLSMCDDKTVTTPQRSCKASHETSLLFKSNWIVEQSPFPFDIIDLLSKTRQVEMVFSSLIETSSPDDLDDLPNENLFKLLIENMERLNDREVVLSDDDWNRFTQHILIRPRNGVPLPFPEELTSSMKWRCFIRAVTAFGGGRLILTFLPASFKYVRLIGRHRRSRSSSVESSPRSPHGTSEVEPEGATDEISPHGACGLQKLNNLLVSQGSLGGLFNPVFHDRGFGKDSDSFSWDIPIYCYDCPMSALVTIPAAESDTEGTSEEKREDIFQDFTQFAAHVFVDPFGLDEVPRSLEGRTKGRFGPSKDLLLHCSAVHDLFFRSFVTSTFSSLQHGQQVSMRDVHSAVDACEENFLEVDITEFIHTLCGHYIKSNKSKEAFFETTINEDLLSVPIWLPSESSEERVRDLKESLVGQCESVDGLHKSITAKFFSIMGRYFKAVPPSREYFFYCPQQSEGPRKVQCDHFPPCTFVTRRITCFPLFFSTFQSALESFSEFETFEADQAAEDDAMDRDSDVDSDASDDGDIFLDDGTVQQDETEDMSDFESQASDIEFEGDADVGQEVKSPLFLQLTCSLKDTRSHGQPMTPVAINTLPVCLGEIIRKFEDHDECLDPFSPSVRITLDLICLTLPAEHDYSVLKSSARHSFARSNSFSSTSSPISASPSDKRSGLFDFRRQDSKATSHDMERIESLDPLHGLINSQRQAVNNTREAIRWLLQDEIVSELRHIGPVDNSMLEKVEQHVQQSEDHPSCISRRVHLQFVYGAEQSLEVFVKEFERISLPEYVLKNVDKYYYLTSFSEKQVAALSPLTQGENGGYLDKQQEEEATTPNPDTDGENYNQKSLPLLEVQATPESHTSANDRLSTVYIEKQATTTQHEESVEDNLRENGMITPLSRPPHLGQLGKQRSEEEEEPGNTAASTPLRNDASFASSAGSTPIGKLIIPGEDVGAADSSNAEAEEDESCPLGPCTPRHDELSVSSSESCLKFWLVMKILDSEVNIVFHQRESHDPKSFCATRANGLVEMVINALHEKCRIVNQRMLLHELFETKLCNSMLFPESDEDIWKHEDMQISVSPLGVHMTKGDSKGRVSSKFVPVQFLFQPGHFGCDSKWYTHLPVHQRLLETSGRTGVSRGLKVIKSALETFDVRNRKDMFVYKDSAGSIFYFRLFESLCSSNQVRSDPRSSGDDDDDYLSMVSVTSLAGSRTSSQLSLSSFVNRGPGDVDEDEAKSKKLPTTQEQDTTSIHSAQPVIDKSIALHVYGVDDPGPEITVELVDLLQNRINDAMLEVLSVLLARNPNCKLTYADVRFIQPQNEPPKTTLTLLIPKMDVNFLCPLVFYLRQNLLQLLHFPRYMDSDPSHYFKALSGSKLDATGSASGESRKLEPEIYLYNRPHSSGGKGVACISVSVLNWRGGYIYIPCGKRVCVYAGEIDLFEYLTEVSLCPDELHLADDDIKVQFAIWERGNIGLDQLSEQLKLTLRHALCDLLTEYYLLAAPLSKVPKLYRNSSNTRLRSSSAPTSPLPIPPKVPTHLESPPEKPATPSKRQLDFGSQSSFRNKRPSVSGHRQTPSDGSTPSSGSTGATRRSPQNPFLSQRQSVSSPNAVSRQSTVEDEVFQSNSTSPAADVIEVSAKENKANSHGVTESTDDLPAEEVAGRGQATLESKDKLGMKNAPEKLDNSSDIEPTFESFTAAEIQESQEFTSQPGTPVTENVAFLSKKEEQLSEKLNKPSSISSASSISGSKSLNFSGMESSSVGGQLSDVQGTWQDVEAVRRKEREKKKRRIQYENGERGELHPSLQGLCQKMFSFFRKLEVPSVYCIEGKLLNNFASDAFLAELCNLISSVCPDMKPRVYREAPVDSADGNEADCSQEFRCLHYYPARQPLKVQDMEESTTDKSGKPFTTLPKSSQFFVVVGRNVDQWRASLGLEEDLSQDDALGRPRIRTGLQRFKPLDPNALVPGRNLAESVSLSSLSLGGGTSP</sequence>
<dbReference type="PANTHER" id="PTHR14918:SF3">
    <property type="entry name" value="KICSTOR COMPLEX PROTEIN SZT2"/>
    <property type="match status" value="1"/>
</dbReference>
<reference evidence="2 3" key="1">
    <citation type="submission" date="2022-05" db="EMBL/GenBank/DDBJ databases">
        <authorList>
            <consortium name="Genoscope - CEA"/>
            <person name="William W."/>
        </authorList>
    </citation>
    <scope>NUCLEOTIDE SEQUENCE [LARGE SCALE GENOMIC DNA]</scope>
</reference>
<feature type="compositionally biased region" description="Polar residues" evidence="1">
    <location>
        <begin position="2167"/>
        <end position="2177"/>
    </location>
</feature>
<feature type="region of interest" description="Disordered" evidence="1">
    <location>
        <begin position="2441"/>
        <end position="2586"/>
    </location>
</feature>
<evidence type="ECO:0008006" key="4">
    <source>
        <dbReference type="Google" id="ProtNLM"/>
    </source>
</evidence>
<evidence type="ECO:0000313" key="2">
    <source>
        <dbReference type="EMBL" id="CAH3116316.1"/>
    </source>
</evidence>
<feature type="compositionally biased region" description="Acidic residues" evidence="1">
    <location>
        <begin position="1441"/>
        <end position="1465"/>
    </location>
</feature>
<feature type="compositionally biased region" description="Low complexity" evidence="1">
    <location>
        <begin position="2502"/>
        <end position="2520"/>
    </location>
</feature>
<evidence type="ECO:0000256" key="1">
    <source>
        <dbReference type="SAM" id="MobiDB-lite"/>
    </source>
</evidence>
<feature type="compositionally biased region" description="Polar residues" evidence="1">
    <location>
        <begin position="1852"/>
        <end position="1870"/>
    </location>
</feature>
<feature type="compositionally biased region" description="Polar residues" evidence="1">
    <location>
        <begin position="2521"/>
        <end position="2541"/>
    </location>
</feature>
<comment type="caution">
    <text evidence="2">The sequence shown here is derived from an EMBL/GenBank/DDBJ whole genome shotgun (WGS) entry which is preliminary data.</text>
</comment>
<protein>
    <recommendedName>
        <fullName evidence="4">Protein SZT2</fullName>
    </recommendedName>
</protein>
<feature type="region of interest" description="Disordered" evidence="1">
    <location>
        <begin position="1441"/>
        <end position="1475"/>
    </location>
</feature>
<dbReference type="EMBL" id="CALNXJ010000015">
    <property type="protein sequence ID" value="CAH3116316.1"/>
    <property type="molecule type" value="Genomic_DNA"/>
</dbReference>
<feature type="region of interest" description="Disordered" evidence="1">
    <location>
        <begin position="1103"/>
        <end position="1131"/>
    </location>
</feature>
<organism evidence="2 3">
    <name type="scientific">Pocillopora meandrina</name>
    <dbReference type="NCBI Taxonomy" id="46732"/>
    <lineage>
        <taxon>Eukaryota</taxon>
        <taxon>Metazoa</taxon>
        <taxon>Cnidaria</taxon>
        <taxon>Anthozoa</taxon>
        <taxon>Hexacorallia</taxon>
        <taxon>Scleractinia</taxon>
        <taxon>Astrocoeniina</taxon>
        <taxon>Pocilloporidae</taxon>
        <taxon>Pocillopora</taxon>
    </lineage>
</organism>
<name>A0AAU9WJS2_9CNID</name>
<dbReference type="GO" id="GO:0005777">
    <property type="term" value="C:peroxisome"/>
    <property type="evidence" value="ECO:0007669"/>
    <property type="project" value="InterPro"/>
</dbReference>
<feature type="region of interest" description="Disordered" evidence="1">
    <location>
        <begin position="1585"/>
        <end position="1622"/>
    </location>
</feature>
<evidence type="ECO:0000313" key="3">
    <source>
        <dbReference type="Proteomes" id="UP001159428"/>
    </source>
</evidence>
<feature type="region of interest" description="Disordered" evidence="1">
    <location>
        <begin position="2146"/>
        <end position="2177"/>
    </location>
</feature>
<feature type="compositionally biased region" description="Low complexity" evidence="1">
    <location>
        <begin position="1104"/>
        <end position="1113"/>
    </location>
</feature>
<dbReference type="InterPro" id="IPR033228">
    <property type="entry name" value="SZT2"/>
</dbReference>
<feature type="compositionally biased region" description="Low complexity" evidence="1">
    <location>
        <begin position="1585"/>
        <end position="1600"/>
    </location>
</feature>
<feature type="compositionally biased region" description="Basic and acidic residues" evidence="1">
    <location>
        <begin position="1601"/>
        <end position="1622"/>
    </location>
</feature>
<dbReference type="Proteomes" id="UP001159428">
    <property type="component" value="Unassembled WGS sequence"/>
</dbReference>
<dbReference type="PANTHER" id="PTHR14918">
    <property type="entry name" value="KICSTOR COMPLEX PROTEIN SZT2"/>
    <property type="match status" value="1"/>
</dbReference>
<proteinExistence type="predicted"/>
<accession>A0AAU9WJS2</accession>